<keyword evidence="5" id="KW-0648">Protein biosynthesis</keyword>
<comment type="catalytic activity">
    <reaction evidence="7">
        <text>L-glutamyl-tRNA(Gln) + L-glutamine + ATP + H2O = L-glutaminyl-tRNA(Gln) + L-glutamate + ADP + phosphate + H(+)</text>
        <dbReference type="Rhea" id="RHEA:17521"/>
        <dbReference type="Rhea" id="RHEA-COMP:9681"/>
        <dbReference type="Rhea" id="RHEA-COMP:9684"/>
        <dbReference type="ChEBI" id="CHEBI:15377"/>
        <dbReference type="ChEBI" id="CHEBI:15378"/>
        <dbReference type="ChEBI" id="CHEBI:29985"/>
        <dbReference type="ChEBI" id="CHEBI:30616"/>
        <dbReference type="ChEBI" id="CHEBI:43474"/>
        <dbReference type="ChEBI" id="CHEBI:58359"/>
        <dbReference type="ChEBI" id="CHEBI:78520"/>
        <dbReference type="ChEBI" id="CHEBI:78521"/>
        <dbReference type="ChEBI" id="CHEBI:456216"/>
    </reaction>
</comment>
<evidence type="ECO:0000256" key="5">
    <source>
        <dbReference type="ARBA" id="ARBA00022917"/>
    </source>
</evidence>
<feature type="domain" description="Asn/Gln amidotransferase" evidence="8">
    <location>
        <begin position="1"/>
        <end position="126"/>
    </location>
</feature>
<evidence type="ECO:0000313" key="10">
    <source>
        <dbReference type="Proteomes" id="UP000176300"/>
    </source>
</evidence>
<dbReference type="InterPro" id="IPR018027">
    <property type="entry name" value="Asn/Gln_amidotransferase"/>
</dbReference>
<dbReference type="GO" id="GO:0016884">
    <property type="term" value="F:carbon-nitrogen ligase activity, with glutamine as amido-N-donor"/>
    <property type="evidence" value="ECO:0007669"/>
    <property type="project" value="InterPro"/>
</dbReference>
<evidence type="ECO:0000256" key="7">
    <source>
        <dbReference type="ARBA" id="ARBA00047913"/>
    </source>
</evidence>
<dbReference type="FunFam" id="1.10.10.410:FF:000001">
    <property type="entry name" value="Aspartyl/glutamyl-tRNA(Asn/Gln) amidotransferase subunit B"/>
    <property type="match status" value="1"/>
</dbReference>
<keyword evidence="4" id="KW-0067">ATP-binding</keyword>
<name>A0A1F6NE33_9BACT</name>
<comment type="catalytic activity">
    <reaction evidence="6">
        <text>L-aspartyl-tRNA(Asn) + L-glutamine + ATP + H2O = L-asparaginyl-tRNA(Asn) + L-glutamate + ADP + phosphate + 2 H(+)</text>
        <dbReference type="Rhea" id="RHEA:14513"/>
        <dbReference type="Rhea" id="RHEA-COMP:9674"/>
        <dbReference type="Rhea" id="RHEA-COMP:9677"/>
        <dbReference type="ChEBI" id="CHEBI:15377"/>
        <dbReference type="ChEBI" id="CHEBI:15378"/>
        <dbReference type="ChEBI" id="CHEBI:29985"/>
        <dbReference type="ChEBI" id="CHEBI:30616"/>
        <dbReference type="ChEBI" id="CHEBI:43474"/>
        <dbReference type="ChEBI" id="CHEBI:58359"/>
        <dbReference type="ChEBI" id="CHEBI:78515"/>
        <dbReference type="ChEBI" id="CHEBI:78516"/>
        <dbReference type="ChEBI" id="CHEBI:456216"/>
    </reaction>
</comment>
<protein>
    <recommendedName>
        <fullName evidence="8">Asn/Gln amidotransferase domain-containing protein</fullName>
    </recommendedName>
</protein>
<dbReference type="STRING" id="1798697.A2373_03495"/>
<evidence type="ECO:0000259" key="8">
    <source>
        <dbReference type="SMART" id="SM00845"/>
    </source>
</evidence>
<evidence type="ECO:0000256" key="2">
    <source>
        <dbReference type="ARBA" id="ARBA00022598"/>
    </source>
</evidence>
<dbReference type="EMBL" id="MFQS01000051">
    <property type="protein sequence ID" value="OGH82070.1"/>
    <property type="molecule type" value="Genomic_DNA"/>
</dbReference>
<dbReference type="InterPro" id="IPR023168">
    <property type="entry name" value="GatB_Yqey_C_2"/>
</dbReference>
<evidence type="ECO:0000256" key="1">
    <source>
        <dbReference type="ARBA" id="ARBA00011123"/>
    </source>
</evidence>
<proteinExistence type="predicted"/>
<keyword evidence="3" id="KW-0547">Nucleotide-binding</keyword>
<dbReference type="PANTHER" id="PTHR11659">
    <property type="entry name" value="GLUTAMYL-TRNA GLN AMIDOTRANSFERASE SUBUNIT B MITOCHONDRIAL AND PROKARYOTIC PET112-RELATED"/>
    <property type="match status" value="1"/>
</dbReference>
<dbReference type="AlphaFoldDB" id="A0A1F6NE33"/>
<accession>A0A1F6NE33</accession>
<keyword evidence="2" id="KW-0436">Ligase</keyword>
<dbReference type="InterPro" id="IPR003789">
    <property type="entry name" value="Asn/Gln_tRNA_amidoTrase-B-like"/>
</dbReference>
<reference evidence="9 10" key="1">
    <citation type="journal article" date="2016" name="Nat. Commun.">
        <title>Thousands of microbial genomes shed light on interconnected biogeochemical processes in an aquifer system.</title>
        <authorList>
            <person name="Anantharaman K."/>
            <person name="Brown C.T."/>
            <person name="Hug L.A."/>
            <person name="Sharon I."/>
            <person name="Castelle C.J."/>
            <person name="Probst A.J."/>
            <person name="Thomas B.C."/>
            <person name="Singh A."/>
            <person name="Wilkins M.J."/>
            <person name="Karaoz U."/>
            <person name="Brodie E.L."/>
            <person name="Williams K.H."/>
            <person name="Hubbard S.S."/>
            <person name="Banfield J.F."/>
        </authorList>
    </citation>
    <scope>NUCLEOTIDE SEQUENCE [LARGE SCALE GENOMIC DNA]</scope>
</reference>
<organism evidence="9 10">
    <name type="scientific">Candidatus Magasanikbacteria bacterium RIFOXYB1_FULL_40_15</name>
    <dbReference type="NCBI Taxonomy" id="1798697"/>
    <lineage>
        <taxon>Bacteria</taxon>
        <taxon>Candidatus Magasanikiibacteriota</taxon>
    </lineage>
</organism>
<dbReference type="Proteomes" id="UP000176300">
    <property type="component" value="Unassembled WGS sequence"/>
</dbReference>
<evidence type="ECO:0000256" key="6">
    <source>
        <dbReference type="ARBA" id="ARBA00047380"/>
    </source>
</evidence>
<dbReference type="Pfam" id="PF02637">
    <property type="entry name" value="GatB_Yqey"/>
    <property type="match status" value="1"/>
</dbReference>
<comment type="caution">
    <text evidence="9">The sequence shown here is derived from an EMBL/GenBank/DDBJ whole genome shotgun (WGS) entry which is preliminary data.</text>
</comment>
<dbReference type="SUPFAM" id="SSF89095">
    <property type="entry name" value="GatB/YqeY motif"/>
    <property type="match status" value="1"/>
</dbReference>
<dbReference type="InterPro" id="IPR017959">
    <property type="entry name" value="Asn/Gln-tRNA_amidoTrfase_suB/E"/>
</dbReference>
<evidence type="ECO:0000313" key="9">
    <source>
        <dbReference type="EMBL" id="OGH82070.1"/>
    </source>
</evidence>
<dbReference type="SMART" id="SM00845">
    <property type="entry name" value="GatB_Yqey"/>
    <property type="match status" value="1"/>
</dbReference>
<dbReference type="GO" id="GO:0006412">
    <property type="term" value="P:translation"/>
    <property type="evidence" value="ECO:0007669"/>
    <property type="project" value="UniProtKB-KW"/>
</dbReference>
<sequence length="127" mass="14110">MGLLSERSVDIRLLKISPENFAELIVLIYSEKINSNNALKILSEMIDSGVDMDPTHIMEEKGYGQVSDEGEITKIIEGVISSYPDQVAQFKAGKEPVIRFLIGMIMKATEGSADPKLAEKLLREKLK</sequence>
<comment type="subunit">
    <text evidence="1">Heterotrimer of A, B and C subunits.</text>
</comment>
<gene>
    <name evidence="9" type="ORF">A2373_03495</name>
</gene>
<evidence type="ECO:0000256" key="3">
    <source>
        <dbReference type="ARBA" id="ARBA00022741"/>
    </source>
</evidence>
<evidence type="ECO:0000256" key="4">
    <source>
        <dbReference type="ARBA" id="ARBA00022840"/>
    </source>
</evidence>
<dbReference type="Gene3D" id="1.10.10.410">
    <property type="match status" value="1"/>
</dbReference>
<dbReference type="GO" id="GO:0005524">
    <property type="term" value="F:ATP binding"/>
    <property type="evidence" value="ECO:0007669"/>
    <property type="project" value="UniProtKB-KW"/>
</dbReference>